<evidence type="ECO:0000256" key="10">
    <source>
        <dbReference type="ARBA" id="ARBA00048975"/>
    </source>
</evidence>
<comment type="catalytic activity">
    <reaction evidence="10 11">
        <text>a lipid X + a UDP-2-N,3-O-bis[(3R)-3-hydroxyacyl]-alpha-D-glucosamine = a lipid A disaccharide + UDP + H(+)</text>
        <dbReference type="Rhea" id="RHEA:67828"/>
        <dbReference type="ChEBI" id="CHEBI:15378"/>
        <dbReference type="ChEBI" id="CHEBI:58223"/>
        <dbReference type="ChEBI" id="CHEBI:137748"/>
        <dbReference type="ChEBI" id="CHEBI:176338"/>
        <dbReference type="ChEBI" id="CHEBI:176343"/>
        <dbReference type="EC" id="2.4.1.182"/>
    </reaction>
</comment>
<name>A0AA41W561_9GAMM</name>
<dbReference type="GO" id="GO:0016020">
    <property type="term" value="C:membrane"/>
    <property type="evidence" value="ECO:0007669"/>
    <property type="project" value="GOC"/>
</dbReference>
<dbReference type="EC" id="2.4.1.182" evidence="3 11"/>
<accession>A0AA41W561</accession>
<keyword evidence="8 11" id="KW-0808">Transferase</keyword>
<organism evidence="12 13">
    <name type="scientific">Echinimonas agarilytica</name>
    <dbReference type="NCBI Taxonomy" id="1215918"/>
    <lineage>
        <taxon>Bacteria</taxon>
        <taxon>Pseudomonadati</taxon>
        <taxon>Pseudomonadota</taxon>
        <taxon>Gammaproteobacteria</taxon>
        <taxon>Alteromonadales</taxon>
        <taxon>Echinimonadaceae</taxon>
        <taxon>Echinimonas</taxon>
    </lineage>
</organism>
<dbReference type="RefSeq" id="WP_251260499.1">
    <property type="nucleotide sequence ID" value="NZ_JAMQGP010000002.1"/>
</dbReference>
<keyword evidence="13" id="KW-1185">Reference proteome</keyword>
<dbReference type="Gene3D" id="3.40.50.2000">
    <property type="entry name" value="Glycogen Phosphorylase B"/>
    <property type="match status" value="1"/>
</dbReference>
<dbReference type="NCBIfam" id="TIGR00215">
    <property type="entry name" value="lpxB"/>
    <property type="match status" value="1"/>
</dbReference>
<evidence type="ECO:0000313" key="12">
    <source>
        <dbReference type="EMBL" id="MCM2679137.1"/>
    </source>
</evidence>
<evidence type="ECO:0000256" key="7">
    <source>
        <dbReference type="ARBA" id="ARBA00022676"/>
    </source>
</evidence>
<sequence length="387" mass="43499">MTNKRPLRIALLAGEPSGDVLGGSLLESLKLRYPDAEFCGIGGPHMLKQGLTSWFDMETLSVMGLVEVLGRLPQLLKLRKQIVARLIEWQPDIFIGIDAPDFNLGVERRLKDAGIKTVHYVSPSVWAWRQKRIVKIDQATDLVLALLPFEKSFYDQHQVACEFVGHPLADEIPMTLDQQAARERIGLSAEDEVVAILPGSRGSEVKELARTFFDAAMLMLKQRPHLRFTVPAANEKRYSQIQSILADYPKLKVTLLHGNARDAMAAANAVLLASGTVALEAMLVKRPMVVAYRVHWLTYHIAKRLVKVNYVSLPNLLADEPLVPEILQYEMTPARLCDEINQQLEHADEVAHRFTQLHEMIRLNASLRATDAIDILIKQNLKQEVTV</sequence>
<evidence type="ECO:0000256" key="8">
    <source>
        <dbReference type="ARBA" id="ARBA00022679"/>
    </source>
</evidence>
<evidence type="ECO:0000256" key="9">
    <source>
        <dbReference type="ARBA" id="ARBA00023098"/>
    </source>
</evidence>
<dbReference type="AlphaFoldDB" id="A0AA41W561"/>
<keyword evidence="7 11" id="KW-0328">Glycosyltransferase</keyword>
<reference evidence="12 13" key="1">
    <citation type="journal article" date="2013" name="Antonie Van Leeuwenhoek">
        <title>Echinimonas agarilytica gen. nov., sp. nov., a new gammaproteobacterium isolated from the sea urchin Strongylocentrotus intermedius.</title>
        <authorList>
            <person name="Nedashkovskaya O.I."/>
            <person name="Stenkova A.M."/>
            <person name="Zhukova N.V."/>
            <person name="Van Trappen S."/>
            <person name="Lee J.S."/>
            <person name="Kim S.B."/>
        </authorList>
    </citation>
    <scope>NUCLEOTIDE SEQUENCE [LARGE SCALE GENOMIC DNA]</scope>
    <source>
        <strain evidence="12 13">KMM 6351</strain>
    </source>
</reference>
<dbReference type="Proteomes" id="UP001165393">
    <property type="component" value="Unassembled WGS sequence"/>
</dbReference>
<evidence type="ECO:0000313" key="13">
    <source>
        <dbReference type="Proteomes" id="UP001165393"/>
    </source>
</evidence>
<comment type="pathway">
    <text evidence="11">Bacterial outer membrane biogenesis; LPS lipid A biosynthesis.</text>
</comment>
<dbReference type="Pfam" id="PF02684">
    <property type="entry name" value="LpxB"/>
    <property type="match status" value="1"/>
</dbReference>
<dbReference type="EMBL" id="JAMQGP010000002">
    <property type="protein sequence ID" value="MCM2679137.1"/>
    <property type="molecule type" value="Genomic_DNA"/>
</dbReference>
<dbReference type="GO" id="GO:0008915">
    <property type="term" value="F:lipid-A-disaccharide synthase activity"/>
    <property type="evidence" value="ECO:0007669"/>
    <property type="project" value="UniProtKB-UniRule"/>
</dbReference>
<proteinExistence type="inferred from homology"/>
<evidence type="ECO:0000256" key="3">
    <source>
        <dbReference type="ARBA" id="ARBA00012687"/>
    </source>
</evidence>
<keyword evidence="9 11" id="KW-0443">Lipid metabolism</keyword>
<comment type="similarity">
    <text evidence="2 11">Belongs to the LpxB family.</text>
</comment>
<keyword evidence="5 11" id="KW-0444">Lipid biosynthesis</keyword>
<evidence type="ECO:0000256" key="1">
    <source>
        <dbReference type="ARBA" id="ARBA00002056"/>
    </source>
</evidence>
<gene>
    <name evidence="11 12" type="primary">lpxB</name>
    <name evidence="12" type="ORF">NAF29_05530</name>
</gene>
<comment type="function">
    <text evidence="1 11">Condensation of UDP-2,3-diacylglucosamine and 2,3-diacylglucosamine-1-phosphate to form lipid A disaccharide, a precursor of lipid A, a phosphorylated glycolipid that anchors the lipopolysaccharide to the outer membrane of the cell.</text>
</comment>
<evidence type="ECO:0000256" key="2">
    <source>
        <dbReference type="ARBA" id="ARBA00007868"/>
    </source>
</evidence>
<dbReference type="PANTHER" id="PTHR30372:SF4">
    <property type="entry name" value="LIPID-A-DISACCHARIDE SYNTHASE, MITOCHONDRIAL-RELATED"/>
    <property type="match status" value="1"/>
</dbReference>
<dbReference type="PANTHER" id="PTHR30372">
    <property type="entry name" value="LIPID-A-DISACCHARIDE SYNTHASE"/>
    <property type="match status" value="1"/>
</dbReference>
<dbReference type="GO" id="GO:0005543">
    <property type="term" value="F:phospholipid binding"/>
    <property type="evidence" value="ECO:0007669"/>
    <property type="project" value="TreeGrafter"/>
</dbReference>
<evidence type="ECO:0000256" key="6">
    <source>
        <dbReference type="ARBA" id="ARBA00022556"/>
    </source>
</evidence>
<keyword evidence="6 11" id="KW-0441">Lipid A biosynthesis</keyword>
<dbReference type="GO" id="GO:0009245">
    <property type="term" value="P:lipid A biosynthetic process"/>
    <property type="evidence" value="ECO:0007669"/>
    <property type="project" value="UniProtKB-UniRule"/>
</dbReference>
<comment type="caution">
    <text evidence="12">The sequence shown here is derived from an EMBL/GenBank/DDBJ whole genome shotgun (WGS) entry which is preliminary data.</text>
</comment>
<dbReference type="InterPro" id="IPR003835">
    <property type="entry name" value="Glyco_trans_19"/>
</dbReference>
<dbReference type="SUPFAM" id="SSF53756">
    <property type="entry name" value="UDP-Glycosyltransferase/glycogen phosphorylase"/>
    <property type="match status" value="1"/>
</dbReference>
<evidence type="ECO:0000256" key="4">
    <source>
        <dbReference type="ARBA" id="ARBA00020902"/>
    </source>
</evidence>
<protein>
    <recommendedName>
        <fullName evidence="4 11">Lipid-A-disaccharide synthase</fullName>
        <ecNumber evidence="3 11">2.4.1.182</ecNumber>
    </recommendedName>
</protein>
<evidence type="ECO:0000256" key="11">
    <source>
        <dbReference type="HAMAP-Rule" id="MF_00392"/>
    </source>
</evidence>
<dbReference type="HAMAP" id="MF_00392">
    <property type="entry name" value="LpxB"/>
    <property type="match status" value="1"/>
</dbReference>
<evidence type="ECO:0000256" key="5">
    <source>
        <dbReference type="ARBA" id="ARBA00022516"/>
    </source>
</evidence>